<evidence type="ECO:0000313" key="3">
    <source>
        <dbReference type="Proteomes" id="UP001337655"/>
    </source>
</evidence>
<dbReference type="RefSeq" id="XP_064664088.1">
    <property type="nucleotide sequence ID" value="XM_064797854.1"/>
</dbReference>
<dbReference type="AlphaFoldDB" id="A0AAV9PRS9"/>
<dbReference type="SUPFAM" id="SSF52058">
    <property type="entry name" value="L domain-like"/>
    <property type="match status" value="1"/>
</dbReference>
<keyword evidence="3" id="KW-1185">Reference proteome</keyword>
<proteinExistence type="predicted"/>
<sequence length="517" mass="57713">MRLKFMISKAMGRMSANNSTFQFPILDLPNELVAHIIEFIDDLNTLRNLACTSHRLQQLTEPKLWREITFRLAPSLLHIVAATESRHERASAVQVLNAPLRPKFGRDMSRLAYLMMIARNLRELMVESPLCNATHLSHFEDHPTWRSMTAQLFMPFQRAVVGNAVEHRPLQKLTKLTLHLNGPGLPYWTPNERSISIFLHPTLKYLNISCVNIPEDLFDEVSERAITPLQHLVLEECNISVRGLHGLLGLPTGLEHLVLGENAHNARQFDNEVEASYNHLFRTNASAVVKALGQQNHSLKSLVYVAASASVFADSQLLRRMAEGRQAGVDAGFADFHALESITSSGANFTFERAVLSSAPPPNLKVLTYQAENAITSPHGSSLQTNADETEMNNRLVALLPFLRAPSASVPASLERLNIVYQRRVQAPVVFTDDKQAHIEKTAKALKAVHGAVLMVGFKGFGQYYPPFLYGEDEPKEKMIFDGESGTFYGLKPGYARLADLTDEDDSDEEWAPINVS</sequence>
<evidence type="ECO:0000313" key="2">
    <source>
        <dbReference type="EMBL" id="KAK5175450.1"/>
    </source>
</evidence>
<dbReference type="GeneID" id="89921939"/>
<gene>
    <name evidence="2" type="ORF">LTR77_000589</name>
</gene>
<dbReference type="Proteomes" id="UP001337655">
    <property type="component" value="Unassembled WGS sequence"/>
</dbReference>
<protein>
    <recommendedName>
        <fullName evidence="1">F-box domain-containing protein</fullName>
    </recommendedName>
</protein>
<comment type="caution">
    <text evidence="2">The sequence shown here is derived from an EMBL/GenBank/DDBJ whole genome shotgun (WGS) entry which is preliminary data.</text>
</comment>
<dbReference type="PROSITE" id="PS50181">
    <property type="entry name" value="FBOX"/>
    <property type="match status" value="1"/>
</dbReference>
<feature type="domain" description="F-box" evidence="1">
    <location>
        <begin position="22"/>
        <end position="68"/>
    </location>
</feature>
<dbReference type="Gene3D" id="3.80.10.10">
    <property type="entry name" value="Ribonuclease Inhibitor"/>
    <property type="match status" value="1"/>
</dbReference>
<dbReference type="InterPro" id="IPR001810">
    <property type="entry name" value="F-box_dom"/>
</dbReference>
<reference evidence="2 3" key="1">
    <citation type="submission" date="2023-08" db="EMBL/GenBank/DDBJ databases">
        <title>Black Yeasts Isolated from many extreme environments.</title>
        <authorList>
            <person name="Coleine C."/>
            <person name="Stajich J.E."/>
            <person name="Selbmann L."/>
        </authorList>
    </citation>
    <scope>NUCLEOTIDE SEQUENCE [LARGE SCALE GENOMIC DNA]</scope>
    <source>
        <strain evidence="2 3">CCFEE 5935</strain>
    </source>
</reference>
<name>A0AAV9PRS9_9PEZI</name>
<accession>A0AAV9PRS9</accession>
<dbReference type="InterPro" id="IPR032675">
    <property type="entry name" value="LRR_dom_sf"/>
</dbReference>
<evidence type="ECO:0000259" key="1">
    <source>
        <dbReference type="PROSITE" id="PS50181"/>
    </source>
</evidence>
<dbReference type="Pfam" id="PF12937">
    <property type="entry name" value="F-box-like"/>
    <property type="match status" value="1"/>
</dbReference>
<organism evidence="2 3">
    <name type="scientific">Saxophila tyrrhenica</name>
    <dbReference type="NCBI Taxonomy" id="1690608"/>
    <lineage>
        <taxon>Eukaryota</taxon>
        <taxon>Fungi</taxon>
        <taxon>Dikarya</taxon>
        <taxon>Ascomycota</taxon>
        <taxon>Pezizomycotina</taxon>
        <taxon>Dothideomycetes</taxon>
        <taxon>Dothideomycetidae</taxon>
        <taxon>Mycosphaerellales</taxon>
        <taxon>Extremaceae</taxon>
        <taxon>Saxophila</taxon>
    </lineage>
</organism>
<dbReference type="EMBL" id="JAVRRT010000001">
    <property type="protein sequence ID" value="KAK5175450.1"/>
    <property type="molecule type" value="Genomic_DNA"/>
</dbReference>